<reference evidence="2" key="5">
    <citation type="submission" date="2015-06" db="UniProtKB">
        <authorList>
            <consortium name="EnsemblFungi"/>
        </authorList>
    </citation>
    <scope>IDENTIFICATION</scope>
    <source>
        <strain evidence="2">ATCC 64411</strain>
    </source>
</reference>
<reference evidence="1" key="3">
    <citation type="submission" date="2011-03" db="EMBL/GenBank/DDBJ databases">
        <title>Annotation of Magnaporthe poae ATCC 64411.</title>
        <authorList>
            <person name="Ma L.-J."/>
            <person name="Dead R."/>
            <person name="Young S.K."/>
            <person name="Zeng Q."/>
            <person name="Gargeya S."/>
            <person name="Fitzgerald M."/>
            <person name="Haas B."/>
            <person name="Abouelleil A."/>
            <person name="Alvarado L."/>
            <person name="Arachchi H.M."/>
            <person name="Berlin A."/>
            <person name="Brown A."/>
            <person name="Chapman S.B."/>
            <person name="Chen Z."/>
            <person name="Dunbar C."/>
            <person name="Freedman E."/>
            <person name="Gearin G."/>
            <person name="Gellesch M."/>
            <person name="Goldberg J."/>
            <person name="Griggs A."/>
            <person name="Gujja S."/>
            <person name="Heiman D."/>
            <person name="Howarth C."/>
            <person name="Larson L."/>
            <person name="Lui A."/>
            <person name="MacDonald P.J.P."/>
            <person name="Mehta T."/>
            <person name="Montmayeur A."/>
            <person name="Murphy C."/>
            <person name="Neiman D."/>
            <person name="Pearson M."/>
            <person name="Priest M."/>
            <person name="Roberts A."/>
            <person name="Saif S."/>
            <person name="Shea T."/>
            <person name="Shenoy N."/>
            <person name="Sisk P."/>
            <person name="Stolte C."/>
            <person name="Sykes S."/>
            <person name="Yandava C."/>
            <person name="Wortman J."/>
            <person name="Nusbaum C."/>
            <person name="Birren B."/>
        </authorList>
    </citation>
    <scope>NUCLEOTIDE SEQUENCE</scope>
    <source>
        <strain evidence="1">ATCC 64411</strain>
    </source>
</reference>
<name>A0A0C4DYH1_MAGP6</name>
<reference evidence="2" key="4">
    <citation type="journal article" date="2015" name="G3 (Bethesda)">
        <title>Genome sequences of three phytopathogenic species of the Magnaporthaceae family of fungi.</title>
        <authorList>
            <person name="Okagaki L.H."/>
            <person name="Nunes C.C."/>
            <person name="Sailsbery J."/>
            <person name="Clay B."/>
            <person name="Brown D."/>
            <person name="John T."/>
            <person name="Oh Y."/>
            <person name="Young N."/>
            <person name="Fitzgerald M."/>
            <person name="Haas B.J."/>
            <person name="Zeng Q."/>
            <person name="Young S."/>
            <person name="Adiconis X."/>
            <person name="Fan L."/>
            <person name="Levin J.Z."/>
            <person name="Mitchell T.K."/>
            <person name="Okubara P.A."/>
            <person name="Farman M.L."/>
            <person name="Kohn L.M."/>
            <person name="Birren B."/>
            <person name="Ma L.-J."/>
            <person name="Dean R.A."/>
        </authorList>
    </citation>
    <scope>NUCLEOTIDE SEQUENCE</scope>
    <source>
        <strain evidence="2">ATCC 64411 / 73-15</strain>
    </source>
</reference>
<gene>
    <name evidence="1" type="ORF">MAPG_05092</name>
</gene>
<evidence type="ECO:0000313" key="3">
    <source>
        <dbReference type="Proteomes" id="UP000011715"/>
    </source>
</evidence>
<evidence type="ECO:0000313" key="1">
    <source>
        <dbReference type="EMBL" id="KLU86073.1"/>
    </source>
</evidence>
<dbReference type="VEuPathDB" id="FungiDB:MAPG_05092"/>
<dbReference type="AlphaFoldDB" id="A0A0C4DYH1"/>
<reference evidence="1" key="2">
    <citation type="submission" date="2010-05" db="EMBL/GenBank/DDBJ databases">
        <title>The Genome Sequence of Magnaporthe poae strain ATCC 64411.</title>
        <authorList>
            <consortium name="The Broad Institute Genome Sequencing Platform"/>
            <consortium name="Broad Institute Genome Sequencing Center for Infectious Disease"/>
            <person name="Ma L.-J."/>
            <person name="Dead R."/>
            <person name="Young S."/>
            <person name="Zeng Q."/>
            <person name="Koehrsen M."/>
            <person name="Alvarado L."/>
            <person name="Berlin A."/>
            <person name="Chapman S.B."/>
            <person name="Chen Z."/>
            <person name="Freedman E."/>
            <person name="Gellesch M."/>
            <person name="Goldberg J."/>
            <person name="Griggs A."/>
            <person name="Gujja S."/>
            <person name="Heilman E.R."/>
            <person name="Heiman D."/>
            <person name="Hepburn T."/>
            <person name="Howarth C."/>
            <person name="Jen D."/>
            <person name="Larson L."/>
            <person name="Mehta T."/>
            <person name="Neiman D."/>
            <person name="Pearson M."/>
            <person name="Roberts A."/>
            <person name="Saif S."/>
            <person name="Shea T."/>
            <person name="Shenoy N."/>
            <person name="Sisk P."/>
            <person name="Stolte C."/>
            <person name="Sykes S."/>
            <person name="Walk T."/>
            <person name="White J."/>
            <person name="Yandava C."/>
            <person name="Haas B."/>
            <person name="Nusbaum C."/>
            <person name="Birren B."/>
        </authorList>
    </citation>
    <scope>NUCLEOTIDE SEQUENCE</scope>
    <source>
        <strain evidence="1">ATCC 64411</strain>
    </source>
</reference>
<sequence>MKRLNYSEPDLSPGDAGDRIGLGCTWLPARYVPANHVAQVLLSTTPSGALGVLVAMAPAAVHPNKGLCIKR</sequence>
<reference evidence="3" key="1">
    <citation type="submission" date="2010-05" db="EMBL/GenBank/DDBJ databases">
        <title>The genome sequence of Magnaporthe poae strain ATCC 64411.</title>
        <authorList>
            <person name="Ma L.-J."/>
            <person name="Dead R."/>
            <person name="Young S."/>
            <person name="Zeng Q."/>
            <person name="Koehrsen M."/>
            <person name="Alvarado L."/>
            <person name="Berlin A."/>
            <person name="Chapman S.B."/>
            <person name="Chen Z."/>
            <person name="Freedman E."/>
            <person name="Gellesch M."/>
            <person name="Goldberg J."/>
            <person name="Griggs A."/>
            <person name="Gujja S."/>
            <person name="Heilman E.R."/>
            <person name="Heiman D."/>
            <person name="Hepburn T."/>
            <person name="Howarth C."/>
            <person name="Jen D."/>
            <person name="Larson L."/>
            <person name="Mehta T."/>
            <person name="Neiman D."/>
            <person name="Pearson M."/>
            <person name="Roberts A."/>
            <person name="Saif S."/>
            <person name="Shea T."/>
            <person name="Shenoy N."/>
            <person name="Sisk P."/>
            <person name="Stolte C."/>
            <person name="Sykes S."/>
            <person name="Walk T."/>
            <person name="White J."/>
            <person name="Yandava C."/>
            <person name="Haas B."/>
            <person name="Nusbaum C."/>
            <person name="Birren B."/>
        </authorList>
    </citation>
    <scope>NUCLEOTIDE SEQUENCE [LARGE SCALE GENOMIC DNA]</scope>
    <source>
        <strain evidence="3">ATCC 64411 / 73-15</strain>
    </source>
</reference>
<dbReference type="EMBL" id="GL876969">
    <property type="protein sequence ID" value="KLU86073.1"/>
    <property type="molecule type" value="Genomic_DNA"/>
</dbReference>
<dbReference type="Proteomes" id="UP000011715">
    <property type="component" value="Unassembled WGS sequence"/>
</dbReference>
<organism evidence="2 3">
    <name type="scientific">Magnaporthiopsis poae (strain ATCC 64411 / 73-15)</name>
    <name type="common">Kentucky bluegrass fungus</name>
    <name type="synonym">Magnaporthe poae</name>
    <dbReference type="NCBI Taxonomy" id="644358"/>
    <lineage>
        <taxon>Eukaryota</taxon>
        <taxon>Fungi</taxon>
        <taxon>Dikarya</taxon>
        <taxon>Ascomycota</taxon>
        <taxon>Pezizomycotina</taxon>
        <taxon>Sordariomycetes</taxon>
        <taxon>Sordariomycetidae</taxon>
        <taxon>Magnaporthales</taxon>
        <taxon>Magnaporthaceae</taxon>
        <taxon>Magnaporthiopsis</taxon>
    </lineage>
</organism>
<protein>
    <submittedName>
        <fullName evidence="1 2">Uncharacterized protein</fullName>
    </submittedName>
</protein>
<dbReference type="EnsemblFungi" id="MAPG_05092T0">
    <property type="protein sequence ID" value="MAPG_05092T0"/>
    <property type="gene ID" value="MAPG_05092"/>
</dbReference>
<dbReference type="EMBL" id="ADBL01001200">
    <property type="status" value="NOT_ANNOTATED_CDS"/>
    <property type="molecule type" value="Genomic_DNA"/>
</dbReference>
<accession>A0A0C4DYH1</accession>
<proteinExistence type="predicted"/>
<keyword evidence="3" id="KW-1185">Reference proteome</keyword>
<evidence type="ECO:0000313" key="2">
    <source>
        <dbReference type="EnsemblFungi" id="MAPG_05092T0"/>
    </source>
</evidence>